<dbReference type="GeneID" id="65112836"/>
<organism evidence="1 2">
    <name type="scientific">Erwinia phage Cronus</name>
    <dbReference type="NCBI Taxonomy" id="2163633"/>
    <lineage>
        <taxon>Viruses</taxon>
        <taxon>Duplodnaviria</taxon>
        <taxon>Heunggongvirae</taxon>
        <taxon>Uroviricota</taxon>
        <taxon>Caudoviricetes</taxon>
        <taxon>Pantevenvirales</taxon>
        <taxon>Straboviridae</taxon>
        <taxon>Tevenvirinae</taxon>
        <taxon>Risoevirus</taxon>
        <taxon>Risoevirus cronus</taxon>
        <taxon>Roskildevirus cronus</taxon>
    </lineage>
</organism>
<keyword evidence="2" id="KW-1185">Reference proteome</keyword>
<reference evidence="1" key="1">
    <citation type="submission" date="2018-03" db="EMBL/GenBank/DDBJ databases">
        <title>Phage therapy in agriculture - a green tech approach to combat plant pathogenic bacteria.</title>
        <authorList>
            <person name="Carstens A.B."/>
            <person name="Djurhuus A.M."/>
            <person name="Hansen L.H."/>
        </authorList>
    </citation>
    <scope>NUCLEOTIDE SEQUENCE [LARGE SCALE GENOMIC DNA]</scope>
</reference>
<evidence type="ECO:0000313" key="2">
    <source>
        <dbReference type="Proteomes" id="UP000246316"/>
    </source>
</evidence>
<dbReference type="Proteomes" id="UP000246316">
    <property type="component" value="Segment"/>
</dbReference>
<dbReference type="KEGG" id="vg:65112836"/>
<accession>A0A2S1GM38</accession>
<dbReference type="EMBL" id="MH059636">
    <property type="protein sequence ID" value="AWD90403.1"/>
    <property type="molecule type" value="Genomic_DNA"/>
</dbReference>
<name>A0A2S1GM38_9CAUD</name>
<proteinExistence type="predicted"/>
<dbReference type="RefSeq" id="YP_010095202.1">
    <property type="nucleotide sequence ID" value="NC_055743.1"/>
</dbReference>
<evidence type="ECO:0000313" key="1">
    <source>
        <dbReference type="EMBL" id="AWD90403.1"/>
    </source>
</evidence>
<protein>
    <submittedName>
        <fullName evidence="1">Uncharacterized protein</fullName>
    </submittedName>
</protein>
<sequence>MNPDDLFVDEAGDIMCHLGYYADEIFIGNREQAKELIAKLQALVVELGTEVKVL</sequence>